<gene>
    <name evidence="2" type="ORF">PD5205_03777</name>
    <name evidence="1" type="ORF">PD885_00217</name>
</gene>
<dbReference type="Proteomes" id="UP000195877">
    <property type="component" value="Chromosome 1"/>
</dbReference>
<dbReference type="InterPro" id="IPR021725">
    <property type="entry name" value="Cdd1"/>
</dbReference>
<reference evidence="2 4" key="2">
    <citation type="submission" date="2017-05" db="EMBL/GenBank/DDBJ databases">
        <authorList>
            <person name="Song R."/>
            <person name="Chenine A.L."/>
            <person name="Ruprecht R.M."/>
        </authorList>
    </citation>
    <scope>NUCLEOTIDE SEQUENCE [LARGE SCALE GENOMIC DNA]</scope>
    <source>
        <strain evidence="2">PD5205</strain>
    </source>
</reference>
<dbReference type="Pfam" id="PF11731">
    <property type="entry name" value="Cdd1"/>
    <property type="match status" value="1"/>
</dbReference>
<keyword evidence="3" id="KW-1185">Reference proteome</keyword>
<name>A0A1Y6H1V2_9XANT</name>
<dbReference type="AlphaFoldDB" id="A0A1Y6H1V2"/>
<evidence type="ECO:0000313" key="4">
    <source>
        <dbReference type="Proteomes" id="UP000195953"/>
    </source>
</evidence>
<reference evidence="1 3" key="1">
    <citation type="submission" date="2017-05" db="EMBL/GenBank/DDBJ databases">
        <authorList>
            <person name="Blom J."/>
        </authorList>
    </citation>
    <scope>NUCLEOTIDE SEQUENCE [LARGE SCALE GENOMIC DNA]</scope>
    <source>
        <strain evidence="1">PD885</strain>
    </source>
</reference>
<dbReference type="EMBL" id="LT853882">
    <property type="protein sequence ID" value="SMQ97489.1"/>
    <property type="molecule type" value="Genomic_DNA"/>
</dbReference>
<protein>
    <submittedName>
        <fullName evidence="2">Mitomycin resistance protein</fullName>
    </submittedName>
    <submittedName>
        <fullName evidence="1">Pathogenicity locus</fullName>
    </submittedName>
</protein>
<evidence type="ECO:0000313" key="2">
    <source>
        <dbReference type="EMBL" id="SMR05049.1"/>
    </source>
</evidence>
<sequence length="58" mass="6371">MPKTCTHSYACAPACDPCVIDVFLSIVRFMEGEAPQPWWAFSKERKALLASEAPLSLG</sequence>
<accession>A0A1Y6H1V2</accession>
<evidence type="ECO:0000313" key="1">
    <source>
        <dbReference type="EMBL" id="SMQ97489.1"/>
    </source>
</evidence>
<dbReference type="EMBL" id="LT853885">
    <property type="protein sequence ID" value="SMR05049.1"/>
    <property type="molecule type" value="Genomic_DNA"/>
</dbReference>
<proteinExistence type="predicted"/>
<dbReference type="Proteomes" id="UP000195953">
    <property type="component" value="Chromosome 1"/>
</dbReference>
<organism evidence="2 4">
    <name type="scientific">Xanthomonas fragariae</name>
    <dbReference type="NCBI Taxonomy" id="48664"/>
    <lineage>
        <taxon>Bacteria</taxon>
        <taxon>Pseudomonadati</taxon>
        <taxon>Pseudomonadota</taxon>
        <taxon>Gammaproteobacteria</taxon>
        <taxon>Lysobacterales</taxon>
        <taxon>Lysobacteraceae</taxon>
        <taxon>Xanthomonas</taxon>
    </lineage>
</organism>
<evidence type="ECO:0000313" key="3">
    <source>
        <dbReference type="Proteomes" id="UP000195877"/>
    </source>
</evidence>